<accession>A0A9P6YS31</accession>
<evidence type="ECO:0000313" key="2">
    <source>
        <dbReference type="Proteomes" id="UP000740926"/>
    </source>
</evidence>
<dbReference type="AlphaFoldDB" id="A0A9P6YS31"/>
<sequence>MTLSDNAVAMEKQEIDKEQLDKEKRVAHKEKIARKRKAAAENPIYLEIKRRELAEGKKSKSSNRKEDDFREVDDMHTAVYYFENGKLAFCF</sequence>
<dbReference type="EMBL" id="JAANIU010003313">
    <property type="protein sequence ID" value="KAG1563530.1"/>
    <property type="molecule type" value="Genomic_DNA"/>
</dbReference>
<organism evidence="1 2">
    <name type="scientific">Rhizopus delemar</name>
    <dbReference type="NCBI Taxonomy" id="936053"/>
    <lineage>
        <taxon>Eukaryota</taxon>
        <taxon>Fungi</taxon>
        <taxon>Fungi incertae sedis</taxon>
        <taxon>Mucoromycota</taxon>
        <taxon>Mucoromycotina</taxon>
        <taxon>Mucoromycetes</taxon>
        <taxon>Mucorales</taxon>
        <taxon>Mucorineae</taxon>
        <taxon>Rhizopodaceae</taxon>
        <taxon>Rhizopus</taxon>
    </lineage>
</organism>
<gene>
    <name evidence="1" type="ORF">G6F50_011915</name>
</gene>
<keyword evidence="2" id="KW-1185">Reference proteome</keyword>
<name>A0A9P6YS31_9FUNG</name>
<comment type="caution">
    <text evidence="1">The sequence shown here is derived from an EMBL/GenBank/DDBJ whole genome shotgun (WGS) entry which is preliminary data.</text>
</comment>
<evidence type="ECO:0000313" key="1">
    <source>
        <dbReference type="EMBL" id="KAG1563530.1"/>
    </source>
</evidence>
<reference evidence="1 2" key="1">
    <citation type="journal article" date="2020" name="Microb. Genom.">
        <title>Genetic diversity of clinical and environmental Mucorales isolates obtained from an investigation of mucormycosis cases among solid organ transplant recipients.</title>
        <authorList>
            <person name="Nguyen M.H."/>
            <person name="Kaul D."/>
            <person name="Muto C."/>
            <person name="Cheng S.J."/>
            <person name="Richter R.A."/>
            <person name="Bruno V.M."/>
            <person name="Liu G."/>
            <person name="Beyhan S."/>
            <person name="Sundermann A.J."/>
            <person name="Mounaud S."/>
            <person name="Pasculle A.W."/>
            <person name="Nierman W.C."/>
            <person name="Driscoll E."/>
            <person name="Cumbie R."/>
            <person name="Clancy C.J."/>
            <person name="Dupont C.L."/>
        </authorList>
    </citation>
    <scope>NUCLEOTIDE SEQUENCE [LARGE SCALE GENOMIC DNA]</scope>
    <source>
        <strain evidence="1 2">GL24</strain>
    </source>
</reference>
<proteinExistence type="predicted"/>
<dbReference type="Proteomes" id="UP000740926">
    <property type="component" value="Unassembled WGS sequence"/>
</dbReference>
<protein>
    <submittedName>
        <fullName evidence="1">Uncharacterized protein</fullName>
    </submittedName>
</protein>